<evidence type="ECO:0000259" key="6">
    <source>
        <dbReference type="PROSITE" id="PS01248"/>
    </source>
</evidence>
<accession>A0A7L2QVN0</accession>
<dbReference type="EMBL" id="VYZR01079541">
    <property type="protein sequence ID" value="NXS00849.1"/>
    <property type="molecule type" value="Genomic_DNA"/>
</dbReference>
<feature type="non-terminal residue" evidence="7">
    <location>
        <position position="62"/>
    </location>
</feature>
<feature type="domain" description="Laminin EGF-like" evidence="6">
    <location>
        <begin position="34"/>
        <end position="60"/>
    </location>
</feature>
<dbReference type="Proteomes" id="UP000570288">
    <property type="component" value="Unassembled WGS sequence"/>
</dbReference>
<keyword evidence="5" id="KW-0424">Laminin EGF-like domain</keyword>
<evidence type="ECO:0000313" key="8">
    <source>
        <dbReference type="Proteomes" id="UP000570288"/>
    </source>
</evidence>
<dbReference type="Gene3D" id="2.10.25.10">
    <property type="entry name" value="Laminin"/>
    <property type="match status" value="1"/>
</dbReference>
<gene>
    <name evidence="7" type="primary">Megf8</name>
    <name evidence="7" type="ORF">OXYMAD_R10280</name>
</gene>
<keyword evidence="1" id="KW-0732">Signal</keyword>
<evidence type="ECO:0000256" key="4">
    <source>
        <dbReference type="ARBA" id="ARBA00023180"/>
    </source>
</evidence>
<keyword evidence="2" id="KW-0677">Repeat</keyword>
<dbReference type="FunFam" id="2.10.25.10:FF:000188">
    <property type="entry name" value="Laminin subunit gamma 2"/>
    <property type="match status" value="1"/>
</dbReference>
<evidence type="ECO:0000256" key="1">
    <source>
        <dbReference type="ARBA" id="ARBA00022729"/>
    </source>
</evidence>
<evidence type="ECO:0000256" key="5">
    <source>
        <dbReference type="ARBA" id="ARBA00023292"/>
    </source>
</evidence>
<organism evidence="7 8">
    <name type="scientific">Oxylabes madagascariensis</name>
    <name type="common">white-throated Oxylabes</name>
    <dbReference type="NCBI Taxonomy" id="98144"/>
    <lineage>
        <taxon>Eukaryota</taxon>
        <taxon>Metazoa</taxon>
        <taxon>Chordata</taxon>
        <taxon>Craniata</taxon>
        <taxon>Vertebrata</taxon>
        <taxon>Euteleostomi</taxon>
        <taxon>Archelosauria</taxon>
        <taxon>Archosauria</taxon>
        <taxon>Dinosauria</taxon>
        <taxon>Saurischia</taxon>
        <taxon>Theropoda</taxon>
        <taxon>Coelurosauria</taxon>
        <taxon>Aves</taxon>
        <taxon>Neognathae</taxon>
        <taxon>Neoaves</taxon>
        <taxon>Telluraves</taxon>
        <taxon>Australaves</taxon>
        <taxon>Passeriformes</taxon>
        <taxon>Sylvioidea</taxon>
        <taxon>Timaliidae</taxon>
        <taxon>Oxylabes</taxon>
    </lineage>
</organism>
<dbReference type="InterPro" id="IPR002049">
    <property type="entry name" value="LE_dom"/>
</dbReference>
<dbReference type="Pfam" id="PF24973">
    <property type="entry name" value="EGF_LMN_ATRN"/>
    <property type="match status" value="1"/>
</dbReference>
<dbReference type="PROSITE" id="PS01248">
    <property type="entry name" value="EGF_LAM_1"/>
    <property type="match status" value="1"/>
</dbReference>
<proteinExistence type="predicted"/>
<evidence type="ECO:0000256" key="2">
    <source>
        <dbReference type="ARBA" id="ARBA00022737"/>
    </source>
</evidence>
<dbReference type="GO" id="GO:0005604">
    <property type="term" value="C:basement membrane"/>
    <property type="evidence" value="ECO:0007669"/>
    <property type="project" value="UniProtKB-ARBA"/>
</dbReference>
<evidence type="ECO:0000256" key="3">
    <source>
        <dbReference type="ARBA" id="ARBA00023157"/>
    </source>
</evidence>
<dbReference type="AlphaFoldDB" id="A0A7L2QVN0"/>
<keyword evidence="4" id="KW-0325">Glycoprotein</keyword>
<name>A0A7L2QVN0_9PASS</name>
<protein>
    <submittedName>
        <fullName evidence="7">MEGF8 protein</fullName>
    </submittedName>
</protein>
<keyword evidence="8" id="KW-1185">Reference proteome</keyword>
<keyword evidence="3" id="KW-1015">Disulfide bond</keyword>
<dbReference type="OrthoDB" id="263283at2759"/>
<sequence length="62" mass="6914">TWGTREHTWTLTRPSPAQLHTWVSEGPSEAQAVCVNCQNNSVGDRCDTCRPGFFMLDGTCTR</sequence>
<evidence type="ECO:0000313" key="7">
    <source>
        <dbReference type="EMBL" id="NXS00849.1"/>
    </source>
</evidence>
<dbReference type="SUPFAM" id="SSF57196">
    <property type="entry name" value="EGF/Laminin"/>
    <property type="match status" value="1"/>
</dbReference>
<feature type="non-terminal residue" evidence="7">
    <location>
        <position position="1"/>
    </location>
</feature>
<reference evidence="7 8" key="1">
    <citation type="submission" date="2019-09" db="EMBL/GenBank/DDBJ databases">
        <title>Bird 10,000 Genomes (B10K) Project - Family phase.</title>
        <authorList>
            <person name="Zhang G."/>
        </authorList>
    </citation>
    <scope>NUCLEOTIDE SEQUENCE [LARGE SCALE GENOMIC DNA]</scope>
    <source>
        <strain evidence="7">B10K-DU-002-81</strain>
    </source>
</reference>
<comment type="caution">
    <text evidence="7">The sequence shown here is derived from an EMBL/GenBank/DDBJ whole genome shotgun (WGS) entry which is preliminary data.</text>
</comment>
<dbReference type="InterPro" id="IPR056863">
    <property type="entry name" value="LMN_ATRN_NET-like_EGF"/>
</dbReference>